<comment type="caution">
    <text evidence="2">The sequence shown here is derived from an EMBL/GenBank/DDBJ whole genome shotgun (WGS) entry which is preliminary data.</text>
</comment>
<accession>A0ABP8MLC6</accession>
<name>A0ABP8MLC6_9BACT</name>
<keyword evidence="3" id="KW-1185">Reference proteome</keyword>
<sequence>MYKLCLAALIAFAVPSVATAGGGGSKELGKIRFHNGSGQIAYVTVDPSDALKNATPDKFVKLGGRILNPGESTEFKNLKDGNHTVFSTLKNQGDIPSQADFKPKTVSTRKGVTSNVNAF</sequence>
<evidence type="ECO:0000313" key="3">
    <source>
        <dbReference type="Proteomes" id="UP001500840"/>
    </source>
</evidence>
<evidence type="ECO:0000256" key="1">
    <source>
        <dbReference type="SAM" id="SignalP"/>
    </source>
</evidence>
<keyword evidence="1" id="KW-0732">Signal</keyword>
<dbReference type="Proteomes" id="UP001500840">
    <property type="component" value="Unassembled WGS sequence"/>
</dbReference>
<feature type="signal peptide" evidence="1">
    <location>
        <begin position="1"/>
        <end position="20"/>
    </location>
</feature>
<gene>
    <name evidence="2" type="ORF">GCM10023156_17240</name>
</gene>
<evidence type="ECO:0000313" key="2">
    <source>
        <dbReference type="EMBL" id="GAA4450697.1"/>
    </source>
</evidence>
<reference evidence="3" key="1">
    <citation type="journal article" date="2019" name="Int. J. Syst. Evol. Microbiol.">
        <title>The Global Catalogue of Microorganisms (GCM) 10K type strain sequencing project: providing services to taxonomists for standard genome sequencing and annotation.</title>
        <authorList>
            <consortium name="The Broad Institute Genomics Platform"/>
            <consortium name="The Broad Institute Genome Sequencing Center for Infectious Disease"/>
            <person name="Wu L."/>
            <person name="Ma J."/>
        </authorList>
    </citation>
    <scope>NUCLEOTIDE SEQUENCE [LARGE SCALE GENOMIC DNA]</scope>
    <source>
        <strain evidence="3">JCM 17759</strain>
    </source>
</reference>
<protein>
    <recommendedName>
        <fullName evidence="4">DUF4369 domain-containing protein</fullName>
    </recommendedName>
</protein>
<evidence type="ECO:0008006" key="4">
    <source>
        <dbReference type="Google" id="ProtNLM"/>
    </source>
</evidence>
<feature type="chain" id="PRO_5046455259" description="DUF4369 domain-containing protein" evidence="1">
    <location>
        <begin position="21"/>
        <end position="119"/>
    </location>
</feature>
<proteinExistence type="predicted"/>
<organism evidence="2 3">
    <name type="scientific">Novipirellula rosea</name>
    <dbReference type="NCBI Taxonomy" id="1031540"/>
    <lineage>
        <taxon>Bacteria</taxon>
        <taxon>Pseudomonadati</taxon>
        <taxon>Planctomycetota</taxon>
        <taxon>Planctomycetia</taxon>
        <taxon>Pirellulales</taxon>
        <taxon>Pirellulaceae</taxon>
        <taxon>Novipirellula</taxon>
    </lineage>
</organism>
<dbReference type="RefSeq" id="WP_339942009.1">
    <property type="nucleotide sequence ID" value="NZ_BAABGA010000022.1"/>
</dbReference>
<dbReference type="EMBL" id="BAABGA010000022">
    <property type="protein sequence ID" value="GAA4450697.1"/>
    <property type="molecule type" value="Genomic_DNA"/>
</dbReference>